<dbReference type="InterPro" id="IPR022898">
    <property type="entry name" value="RNase_HII"/>
</dbReference>
<dbReference type="InterPro" id="IPR036397">
    <property type="entry name" value="RNaseH_sf"/>
</dbReference>
<feature type="binding site" evidence="14 15">
    <location>
        <position position="24"/>
    </location>
    <ligand>
        <name>a divalent metal cation</name>
        <dbReference type="ChEBI" id="CHEBI:60240"/>
    </ligand>
</feature>
<dbReference type="PANTHER" id="PTHR10954:SF18">
    <property type="entry name" value="RIBONUCLEASE HII"/>
    <property type="match status" value="1"/>
</dbReference>
<gene>
    <name evidence="14" type="primary">rnhB</name>
    <name evidence="18" type="ORF">UY77_C0010G0002</name>
</gene>
<evidence type="ECO:0000256" key="8">
    <source>
        <dbReference type="ARBA" id="ARBA00022490"/>
    </source>
</evidence>
<dbReference type="SUPFAM" id="SSF53098">
    <property type="entry name" value="Ribonuclease H-like"/>
    <property type="match status" value="1"/>
</dbReference>
<dbReference type="InterPro" id="IPR024567">
    <property type="entry name" value="RNase_HII/HIII_dom"/>
</dbReference>
<evidence type="ECO:0000256" key="15">
    <source>
        <dbReference type="PROSITE-ProRule" id="PRU01319"/>
    </source>
</evidence>
<evidence type="ECO:0000256" key="1">
    <source>
        <dbReference type="ARBA" id="ARBA00000077"/>
    </source>
</evidence>
<feature type="binding site" evidence="14 15">
    <location>
        <position position="25"/>
    </location>
    <ligand>
        <name>a divalent metal cation</name>
        <dbReference type="ChEBI" id="CHEBI:60240"/>
    </ligand>
</feature>
<keyword evidence="11 14" id="KW-0255">Endonuclease</keyword>
<dbReference type="CDD" id="cd07182">
    <property type="entry name" value="RNase_HII_bacteria_HII_like"/>
    <property type="match status" value="1"/>
</dbReference>
<dbReference type="InterPro" id="IPR001352">
    <property type="entry name" value="RNase_HII/HIII"/>
</dbReference>
<protein>
    <recommendedName>
        <fullName evidence="7 14">Ribonuclease HII</fullName>
        <shortName evidence="14">RNase HII</shortName>
        <ecNumber evidence="6 14">3.1.26.4</ecNumber>
    </recommendedName>
</protein>
<dbReference type="PATRIC" id="fig|1618980.3.peg.222"/>
<accession>A0A0G1XPN8</accession>
<dbReference type="GO" id="GO:0005737">
    <property type="term" value="C:cytoplasm"/>
    <property type="evidence" value="ECO:0007669"/>
    <property type="project" value="UniProtKB-SubCell"/>
</dbReference>
<evidence type="ECO:0000256" key="10">
    <source>
        <dbReference type="ARBA" id="ARBA00022723"/>
    </source>
</evidence>
<evidence type="ECO:0000256" key="13">
    <source>
        <dbReference type="ARBA" id="ARBA00023211"/>
    </source>
</evidence>
<dbReference type="GO" id="GO:0032299">
    <property type="term" value="C:ribonuclease H2 complex"/>
    <property type="evidence" value="ECO:0007669"/>
    <property type="project" value="TreeGrafter"/>
</dbReference>
<evidence type="ECO:0000256" key="11">
    <source>
        <dbReference type="ARBA" id="ARBA00022759"/>
    </source>
</evidence>
<evidence type="ECO:0000256" key="7">
    <source>
        <dbReference type="ARBA" id="ARBA00019179"/>
    </source>
</evidence>
<evidence type="ECO:0000256" key="2">
    <source>
        <dbReference type="ARBA" id="ARBA00001946"/>
    </source>
</evidence>
<sequence>MMNPTFQIERDLMAQGYRGVVGVDEAGCGALAGPVVAAAVIFPVDSRLGRIKDSKLLSPNSREELFPLILERAVAWAVGSASVAEITTLNIRRASLLAMQRAVASIMQADYVLVDAWIIPGISLPQKGIIHGDRLVKSIAAASIIAKVTRDHLMTDLAQEFPVYGFAEHKGYATEEHRAAIRAHGPCPHHRLSYRTFHPVLF</sequence>
<dbReference type="GO" id="GO:0006298">
    <property type="term" value="P:mismatch repair"/>
    <property type="evidence" value="ECO:0007669"/>
    <property type="project" value="TreeGrafter"/>
</dbReference>
<evidence type="ECO:0000256" key="9">
    <source>
        <dbReference type="ARBA" id="ARBA00022722"/>
    </source>
</evidence>
<dbReference type="PROSITE" id="PS51975">
    <property type="entry name" value="RNASE_H_2"/>
    <property type="match status" value="1"/>
</dbReference>
<dbReference type="EC" id="3.1.26.4" evidence="6 14"/>
<evidence type="ECO:0000313" key="18">
    <source>
        <dbReference type="EMBL" id="KKW32906.1"/>
    </source>
</evidence>
<keyword evidence="13 14" id="KW-0464">Manganese</keyword>
<evidence type="ECO:0000256" key="5">
    <source>
        <dbReference type="ARBA" id="ARBA00007383"/>
    </source>
</evidence>
<comment type="cofactor">
    <cofactor evidence="2">
        <name>Mg(2+)</name>
        <dbReference type="ChEBI" id="CHEBI:18420"/>
    </cofactor>
</comment>
<keyword evidence="9 14" id="KW-0540">Nuclease</keyword>
<keyword evidence="10 14" id="KW-0479">Metal-binding</keyword>
<comment type="caution">
    <text evidence="18">The sequence shown here is derived from an EMBL/GenBank/DDBJ whole genome shotgun (WGS) entry which is preliminary data.</text>
</comment>
<dbReference type="Pfam" id="PF01351">
    <property type="entry name" value="RNase_HII"/>
    <property type="match status" value="1"/>
</dbReference>
<dbReference type="InterPro" id="IPR012337">
    <property type="entry name" value="RNaseH-like_sf"/>
</dbReference>
<evidence type="ECO:0000256" key="3">
    <source>
        <dbReference type="ARBA" id="ARBA00004065"/>
    </source>
</evidence>
<evidence type="ECO:0000256" key="16">
    <source>
        <dbReference type="RuleBase" id="RU003515"/>
    </source>
</evidence>
<name>A0A0G1XPN8_9BACT</name>
<evidence type="ECO:0000256" key="4">
    <source>
        <dbReference type="ARBA" id="ARBA00004496"/>
    </source>
</evidence>
<evidence type="ECO:0000256" key="6">
    <source>
        <dbReference type="ARBA" id="ARBA00012180"/>
    </source>
</evidence>
<comment type="subcellular location">
    <subcellularLocation>
        <location evidence="4 14">Cytoplasm</location>
    </subcellularLocation>
</comment>
<comment type="similarity">
    <text evidence="5 14 16">Belongs to the RNase HII family.</text>
</comment>
<organism evidence="18 19">
    <name type="scientific">Candidatus Uhrbacteria bacterium GW2011_GWA2_53_10</name>
    <dbReference type="NCBI Taxonomy" id="1618980"/>
    <lineage>
        <taxon>Bacteria</taxon>
        <taxon>Candidatus Uhriibacteriota</taxon>
    </lineage>
</organism>
<dbReference type="Proteomes" id="UP000034711">
    <property type="component" value="Unassembled WGS sequence"/>
</dbReference>
<feature type="binding site" evidence="14 15">
    <location>
        <position position="115"/>
    </location>
    <ligand>
        <name>a divalent metal cation</name>
        <dbReference type="ChEBI" id="CHEBI:60240"/>
    </ligand>
</feature>
<keyword evidence="12 14" id="KW-0378">Hydrolase</keyword>
<dbReference type="GO" id="GO:0003723">
    <property type="term" value="F:RNA binding"/>
    <property type="evidence" value="ECO:0007669"/>
    <property type="project" value="UniProtKB-UniRule"/>
</dbReference>
<evidence type="ECO:0000313" key="19">
    <source>
        <dbReference type="Proteomes" id="UP000034711"/>
    </source>
</evidence>
<dbReference type="GO" id="GO:0030145">
    <property type="term" value="F:manganese ion binding"/>
    <property type="evidence" value="ECO:0007669"/>
    <property type="project" value="UniProtKB-UniRule"/>
</dbReference>
<comment type="cofactor">
    <cofactor evidence="14 15">
        <name>Mn(2+)</name>
        <dbReference type="ChEBI" id="CHEBI:29035"/>
    </cofactor>
    <cofactor evidence="14 15">
        <name>Mg(2+)</name>
        <dbReference type="ChEBI" id="CHEBI:18420"/>
    </cofactor>
    <text evidence="14 15">Manganese or magnesium. Binds 1 divalent metal ion per monomer in the absence of substrate. May bind a second metal ion after substrate binding.</text>
</comment>
<feature type="domain" description="RNase H type-2" evidence="17">
    <location>
        <begin position="18"/>
        <end position="202"/>
    </location>
</feature>
<dbReference type="PANTHER" id="PTHR10954">
    <property type="entry name" value="RIBONUCLEASE H2 SUBUNIT A"/>
    <property type="match status" value="1"/>
</dbReference>
<evidence type="ECO:0000256" key="12">
    <source>
        <dbReference type="ARBA" id="ARBA00022801"/>
    </source>
</evidence>
<dbReference type="HAMAP" id="MF_00052_B">
    <property type="entry name" value="RNase_HII_B"/>
    <property type="match status" value="1"/>
</dbReference>
<dbReference type="AlphaFoldDB" id="A0A0G1XPN8"/>
<comment type="catalytic activity">
    <reaction evidence="1 14 15 16">
        <text>Endonucleolytic cleavage to 5'-phosphomonoester.</text>
        <dbReference type="EC" id="3.1.26.4"/>
    </reaction>
</comment>
<dbReference type="EMBL" id="LCRI01000010">
    <property type="protein sequence ID" value="KKW32906.1"/>
    <property type="molecule type" value="Genomic_DNA"/>
</dbReference>
<evidence type="ECO:0000256" key="14">
    <source>
        <dbReference type="HAMAP-Rule" id="MF_00052"/>
    </source>
</evidence>
<dbReference type="GO" id="GO:0043137">
    <property type="term" value="P:DNA replication, removal of RNA primer"/>
    <property type="evidence" value="ECO:0007669"/>
    <property type="project" value="TreeGrafter"/>
</dbReference>
<proteinExistence type="inferred from homology"/>
<evidence type="ECO:0000259" key="17">
    <source>
        <dbReference type="PROSITE" id="PS51975"/>
    </source>
</evidence>
<keyword evidence="8 14" id="KW-0963">Cytoplasm</keyword>
<reference evidence="18 19" key="1">
    <citation type="journal article" date="2015" name="Nature">
        <title>rRNA introns, odd ribosomes, and small enigmatic genomes across a large radiation of phyla.</title>
        <authorList>
            <person name="Brown C.T."/>
            <person name="Hug L.A."/>
            <person name="Thomas B.C."/>
            <person name="Sharon I."/>
            <person name="Castelle C.J."/>
            <person name="Singh A."/>
            <person name="Wilkins M.J."/>
            <person name="Williams K.H."/>
            <person name="Banfield J.F."/>
        </authorList>
    </citation>
    <scope>NUCLEOTIDE SEQUENCE [LARGE SCALE GENOMIC DNA]</scope>
</reference>
<comment type="function">
    <text evidence="3 14 16">Endonuclease that specifically degrades the RNA of RNA-DNA hybrids.</text>
</comment>
<dbReference type="NCBIfam" id="NF000595">
    <property type="entry name" value="PRK00015.1-3"/>
    <property type="match status" value="1"/>
</dbReference>
<dbReference type="Gene3D" id="3.30.420.10">
    <property type="entry name" value="Ribonuclease H-like superfamily/Ribonuclease H"/>
    <property type="match status" value="1"/>
</dbReference>
<dbReference type="GO" id="GO:0004523">
    <property type="term" value="F:RNA-DNA hybrid ribonuclease activity"/>
    <property type="evidence" value="ECO:0007669"/>
    <property type="project" value="UniProtKB-UniRule"/>
</dbReference>